<sequence length="194" mass="21648">MTATSRSRKKKSPVRLRVSRAFAIFLILAGAGLIFWSSFRQGYGWQTPTQTEPQFNQEQTDKEAPKPAKIYIPKLQRTLEVSDGFIKDNRWTISKTGISYLTTSGKLGEQGNVILYGHNTQDVLGGLWKVQAGDIVEVTDSGGNTYKFEVFERKEVKPNAVEILESADDSRLTIYTCSGFLDTARFVVVAKKAS</sequence>
<gene>
    <name evidence="3" type="ORF">UU34_C0012G0012</name>
</gene>
<evidence type="ECO:0000256" key="1">
    <source>
        <dbReference type="ARBA" id="ARBA00022801"/>
    </source>
</evidence>
<evidence type="ECO:0000313" key="4">
    <source>
        <dbReference type="Proteomes" id="UP000034854"/>
    </source>
</evidence>
<keyword evidence="1" id="KW-0378">Hydrolase</keyword>
<evidence type="ECO:0008006" key="5">
    <source>
        <dbReference type="Google" id="ProtNLM"/>
    </source>
</evidence>
<dbReference type="InterPro" id="IPR005754">
    <property type="entry name" value="Sortase"/>
</dbReference>
<keyword evidence="2" id="KW-1133">Transmembrane helix</keyword>
<dbReference type="SUPFAM" id="SSF63817">
    <property type="entry name" value="Sortase"/>
    <property type="match status" value="1"/>
</dbReference>
<dbReference type="Gene3D" id="2.40.260.10">
    <property type="entry name" value="Sortase"/>
    <property type="match status" value="1"/>
</dbReference>
<dbReference type="GO" id="GO:0016787">
    <property type="term" value="F:hydrolase activity"/>
    <property type="evidence" value="ECO:0007669"/>
    <property type="project" value="UniProtKB-KW"/>
</dbReference>
<evidence type="ECO:0000313" key="3">
    <source>
        <dbReference type="EMBL" id="KKR86614.1"/>
    </source>
</evidence>
<dbReference type="Proteomes" id="UP000034854">
    <property type="component" value="Unassembled WGS sequence"/>
</dbReference>
<dbReference type="Pfam" id="PF04203">
    <property type="entry name" value="Sortase"/>
    <property type="match status" value="1"/>
</dbReference>
<dbReference type="AlphaFoldDB" id="A0A0G0UCF5"/>
<comment type="caution">
    <text evidence="3">The sequence shown here is derived from an EMBL/GenBank/DDBJ whole genome shotgun (WGS) entry which is preliminary data.</text>
</comment>
<proteinExistence type="predicted"/>
<dbReference type="InterPro" id="IPR023365">
    <property type="entry name" value="Sortase_dom-sf"/>
</dbReference>
<organism evidence="3 4">
    <name type="scientific">Candidatus Curtissbacteria bacterium GW2011_GWA1_41_11</name>
    <dbReference type="NCBI Taxonomy" id="1618409"/>
    <lineage>
        <taxon>Bacteria</taxon>
        <taxon>Candidatus Curtissiibacteriota</taxon>
    </lineage>
</organism>
<protein>
    <recommendedName>
        <fullName evidence="5">Sortase family protein</fullName>
    </recommendedName>
</protein>
<reference evidence="3 4" key="1">
    <citation type="journal article" date="2015" name="Nature">
        <title>rRNA introns, odd ribosomes, and small enigmatic genomes across a large radiation of phyla.</title>
        <authorList>
            <person name="Brown C.T."/>
            <person name="Hug L.A."/>
            <person name="Thomas B.C."/>
            <person name="Sharon I."/>
            <person name="Castelle C.J."/>
            <person name="Singh A."/>
            <person name="Wilkins M.J."/>
            <person name="Williams K.H."/>
            <person name="Banfield J.F."/>
        </authorList>
    </citation>
    <scope>NUCLEOTIDE SEQUENCE [LARGE SCALE GENOMIC DNA]</scope>
</reference>
<dbReference type="CDD" id="cd00004">
    <property type="entry name" value="Sortase"/>
    <property type="match status" value="1"/>
</dbReference>
<evidence type="ECO:0000256" key="2">
    <source>
        <dbReference type="SAM" id="Phobius"/>
    </source>
</evidence>
<keyword evidence="2" id="KW-0812">Transmembrane</keyword>
<keyword evidence="2" id="KW-0472">Membrane</keyword>
<accession>A0A0G0UCF5</accession>
<name>A0A0G0UCF5_9BACT</name>
<feature type="transmembrane region" description="Helical" evidence="2">
    <location>
        <begin position="21"/>
        <end position="39"/>
    </location>
</feature>
<dbReference type="EMBL" id="LCAG01000012">
    <property type="protein sequence ID" value="KKR86614.1"/>
    <property type="molecule type" value="Genomic_DNA"/>
</dbReference>